<gene>
    <name evidence="2" type="ORF">JZO76_09635</name>
</gene>
<feature type="transmembrane region" description="Helical" evidence="1">
    <location>
        <begin position="33"/>
        <end position="49"/>
    </location>
</feature>
<evidence type="ECO:0000313" key="3">
    <source>
        <dbReference type="Proteomes" id="UP000664256"/>
    </source>
</evidence>
<keyword evidence="1" id="KW-1133">Transmembrane helix</keyword>
<evidence type="ECO:0000256" key="1">
    <source>
        <dbReference type="SAM" id="Phobius"/>
    </source>
</evidence>
<proteinExistence type="predicted"/>
<dbReference type="EMBL" id="JAFLVT010000013">
    <property type="protein sequence ID" value="MBO0449798.1"/>
    <property type="molecule type" value="Genomic_DNA"/>
</dbReference>
<sequence>MSKAKFWLQVAVFIVCFLLIVYGQKNIGYTGLALQVVGLAGLLSLLWRYNKNYQ</sequence>
<keyword evidence="1" id="KW-0812">Transmembrane</keyword>
<accession>A0ABS3H9G8</accession>
<dbReference type="Proteomes" id="UP000664256">
    <property type="component" value="Unassembled WGS sequence"/>
</dbReference>
<comment type="caution">
    <text evidence="2">The sequence shown here is derived from an EMBL/GenBank/DDBJ whole genome shotgun (WGS) entry which is preliminary data.</text>
</comment>
<dbReference type="Pfam" id="PF21844">
    <property type="entry name" value="DUF6903"/>
    <property type="match status" value="1"/>
</dbReference>
<keyword evidence="3" id="KW-1185">Reference proteome</keyword>
<organism evidence="2 3">
    <name type="scientific">Candidatus Enterococcus myersii</name>
    <dbReference type="NCBI Taxonomy" id="2815322"/>
    <lineage>
        <taxon>Bacteria</taxon>
        <taxon>Bacillati</taxon>
        <taxon>Bacillota</taxon>
        <taxon>Bacilli</taxon>
        <taxon>Lactobacillales</taxon>
        <taxon>Enterococcaceae</taxon>
        <taxon>Enterococcus</taxon>
    </lineage>
</organism>
<reference evidence="2 3" key="1">
    <citation type="submission" date="2021-03" db="EMBL/GenBank/DDBJ databases">
        <title>Enterococcal diversity collection.</title>
        <authorList>
            <person name="Gilmore M.S."/>
            <person name="Schwartzman J."/>
            <person name="Van Tyne D."/>
            <person name="Martin M."/>
            <person name="Earl A.M."/>
            <person name="Manson A.L."/>
            <person name="Straub T."/>
            <person name="Salamzade R."/>
            <person name="Saavedra J."/>
            <person name="Lebreton F."/>
            <person name="Prichula J."/>
            <person name="Schaufler K."/>
            <person name="Gaca A."/>
            <person name="Sgardioli B."/>
            <person name="Wagenaar J."/>
            <person name="Strong T."/>
        </authorList>
    </citation>
    <scope>NUCLEOTIDE SEQUENCE [LARGE SCALE GENOMIC DNA]</scope>
    <source>
        <strain evidence="2 3">MJM12</strain>
    </source>
</reference>
<name>A0ABS3H9G8_9ENTE</name>
<keyword evidence="1" id="KW-0472">Membrane</keyword>
<dbReference type="RefSeq" id="WP_206903863.1">
    <property type="nucleotide sequence ID" value="NZ_JAFLVT010000013.1"/>
</dbReference>
<protein>
    <submittedName>
        <fullName evidence="2">Uncharacterized protein</fullName>
    </submittedName>
</protein>
<evidence type="ECO:0000313" key="2">
    <source>
        <dbReference type="EMBL" id="MBO0449798.1"/>
    </source>
</evidence>
<dbReference type="InterPro" id="IPR054198">
    <property type="entry name" value="DUF6903"/>
</dbReference>